<evidence type="ECO:0000313" key="1">
    <source>
        <dbReference type="EMBL" id="KAF5838450.1"/>
    </source>
</evidence>
<dbReference type="EMBL" id="MU069578">
    <property type="protein sequence ID" value="KAF5838450.1"/>
    <property type="molecule type" value="Genomic_DNA"/>
</dbReference>
<gene>
    <name evidence="1" type="ORF">DUNSADRAFT_2844</name>
</gene>
<name>A0ABQ7GV60_DUNSA</name>
<sequence length="339" mass="38139">MGDMDRRHEMDQLSLQDLPDLALAAIHEALWERDTDGFCISSRDAAAFRSTCKRLHGAVQLPRMLKLSFAFPTPDFSSLKLLLTRHCSRTQLSLRLTGEPQDEGSKYNNAEKDDDFILTDAILSHLSLLDSHLVRLELFCDDFDGYWGGDHQRLCSIMLCLTPGSVPFVFSRSSEETPMLDLSRFSSLQHFILKGPVVKKLGVDVNGGRPFILPPHTKVTIDPGLCGRRPTPWVRPVTSFERFDAMPGSAVPNDGEYREEDLDAREQNKVAFICKIANQAAQRADGEVPWIPADPLDFKAIMCHMDPNLTAKIDKSIDDLMQRSGCLYRSEKLAFVRTI</sequence>
<evidence type="ECO:0000313" key="2">
    <source>
        <dbReference type="Proteomes" id="UP000815325"/>
    </source>
</evidence>
<comment type="caution">
    <text evidence="1">The sequence shown here is derived from an EMBL/GenBank/DDBJ whole genome shotgun (WGS) entry which is preliminary data.</text>
</comment>
<proteinExistence type="predicted"/>
<reference evidence="1" key="1">
    <citation type="submission" date="2017-08" db="EMBL/GenBank/DDBJ databases">
        <authorList>
            <person name="Polle J.E."/>
            <person name="Barry K."/>
            <person name="Cushman J."/>
            <person name="Schmutz J."/>
            <person name="Tran D."/>
            <person name="Hathwaick L.T."/>
            <person name="Yim W.C."/>
            <person name="Jenkins J."/>
            <person name="Mckie-Krisberg Z.M."/>
            <person name="Prochnik S."/>
            <person name="Lindquist E."/>
            <person name="Dockter R.B."/>
            <person name="Adam C."/>
            <person name="Molina H."/>
            <person name="Bunkerborg J."/>
            <person name="Jin E."/>
            <person name="Buchheim M."/>
            <person name="Magnuson J."/>
        </authorList>
    </citation>
    <scope>NUCLEOTIDE SEQUENCE</scope>
    <source>
        <strain evidence="1">CCAP 19/18</strain>
    </source>
</reference>
<accession>A0ABQ7GV60</accession>
<keyword evidence="2" id="KW-1185">Reference proteome</keyword>
<dbReference type="Proteomes" id="UP000815325">
    <property type="component" value="Unassembled WGS sequence"/>
</dbReference>
<organism evidence="1 2">
    <name type="scientific">Dunaliella salina</name>
    <name type="common">Green alga</name>
    <name type="synonym">Protococcus salinus</name>
    <dbReference type="NCBI Taxonomy" id="3046"/>
    <lineage>
        <taxon>Eukaryota</taxon>
        <taxon>Viridiplantae</taxon>
        <taxon>Chlorophyta</taxon>
        <taxon>core chlorophytes</taxon>
        <taxon>Chlorophyceae</taxon>
        <taxon>CS clade</taxon>
        <taxon>Chlamydomonadales</taxon>
        <taxon>Dunaliellaceae</taxon>
        <taxon>Dunaliella</taxon>
    </lineage>
</organism>
<protein>
    <recommendedName>
        <fullName evidence="3">Encoded protein</fullName>
    </recommendedName>
</protein>
<evidence type="ECO:0008006" key="3">
    <source>
        <dbReference type="Google" id="ProtNLM"/>
    </source>
</evidence>